<evidence type="ECO:0000313" key="2">
    <source>
        <dbReference type="Proteomes" id="UP000019132"/>
    </source>
</evidence>
<dbReference type="EnsemblProtists" id="PYU1_T004892">
    <property type="protein sequence ID" value="PYU1_T004892"/>
    <property type="gene ID" value="PYU1_G004881"/>
</dbReference>
<dbReference type="InParanoid" id="K3WIV0"/>
<reference evidence="1" key="3">
    <citation type="submission" date="2015-02" db="UniProtKB">
        <authorList>
            <consortium name="EnsemblProtists"/>
        </authorList>
    </citation>
    <scope>IDENTIFICATION</scope>
    <source>
        <strain evidence="1">DAOM BR144</strain>
    </source>
</reference>
<sequence length="253" mass="27336">MAVTLATTASAQRDTSCDDTEPLRFSCNTELASPQATFHCEPHKILALQEGCYYCVNAVTCKQDDHDDQAHFVTETAQERVAMPQPTIQSEVVPLNLPFVPDALSMAESAQLNAANMQQMTTAAGSTQTSLTSSSQEVSNWYFLVPAALALVSLGLAVRSRIDQRTARFDRLDNDDDDEEEINPFCGNGDGELSPQEGKDEECVDLEFAGGYDSTSDDDDAIFGPATSVEIIEDFVPASMMPANNVVNGLHVA</sequence>
<dbReference type="Proteomes" id="UP000019132">
    <property type="component" value="Unassembled WGS sequence"/>
</dbReference>
<organism evidence="1 2">
    <name type="scientific">Globisporangium ultimum (strain ATCC 200006 / CBS 805.95 / DAOM BR144)</name>
    <name type="common">Pythium ultimum</name>
    <dbReference type="NCBI Taxonomy" id="431595"/>
    <lineage>
        <taxon>Eukaryota</taxon>
        <taxon>Sar</taxon>
        <taxon>Stramenopiles</taxon>
        <taxon>Oomycota</taxon>
        <taxon>Peronosporomycetes</taxon>
        <taxon>Pythiales</taxon>
        <taxon>Pythiaceae</taxon>
        <taxon>Globisporangium</taxon>
    </lineage>
</organism>
<evidence type="ECO:0000313" key="1">
    <source>
        <dbReference type="EnsemblProtists" id="PYU1_T004892"/>
    </source>
</evidence>
<proteinExistence type="predicted"/>
<dbReference type="EMBL" id="GL376564">
    <property type="status" value="NOT_ANNOTATED_CDS"/>
    <property type="molecule type" value="Genomic_DNA"/>
</dbReference>
<reference evidence="2" key="1">
    <citation type="journal article" date="2010" name="Genome Biol.">
        <title>Genome sequence of the necrotrophic plant pathogen Pythium ultimum reveals original pathogenicity mechanisms and effector repertoire.</title>
        <authorList>
            <person name="Levesque C.A."/>
            <person name="Brouwer H."/>
            <person name="Cano L."/>
            <person name="Hamilton J.P."/>
            <person name="Holt C."/>
            <person name="Huitema E."/>
            <person name="Raffaele S."/>
            <person name="Robideau G.P."/>
            <person name="Thines M."/>
            <person name="Win J."/>
            <person name="Zerillo M.M."/>
            <person name="Beakes G.W."/>
            <person name="Boore J.L."/>
            <person name="Busam D."/>
            <person name="Dumas B."/>
            <person name="Ferriera S."/>
            <person name="Fuerstenberg S.I."/>
            <person name="Gachon C.M."/>
            <person name="Gaulin E."/>
            <person name="Govers F."/>
            <person name="Grenville-Briggs L."/>
            <person name="Horner N."/>
            <person name="Hostetler J."/>
            <person name="Jiang R.H."/>
            <person name="Johnson J."/>
            <person name="Krajaejun T."/>
            <person name="Lin H."/>
            <person name="Meijer H.J."/>
            <person name="Moore B."/>
            <person name="Morris P."/>
            <person name="Phuntmart V."/>
            <person name="Puiu D."/>
            <person name="Shetty J."/>
            <person name="Stajich J.E."/>
            <person name="Tripathy S."/>
            <person name="Wawra S."/>
            <person name="van West P."/>
            <person name="Whitty B.R."/>
            <person name="Coutinho P.M."/>
            <person name="Henrissat B."/>
            <person name="Martin F."/>
            <person name="Thomas P.D."/>
            <person name="Tyler B.M."/>
            <person name="De Vries R.P."/>
            <person name="Kamoun S."/>
            <person name="Yandell M."/>
            <person name="Tisserat N."/>
            <person name="Buell C.R."/>
        </authorList>
    </citation>
    <scope>NUCLEOTIDE SEQUENCE</scope>
    <source>
        <strain evidence="2">DAOM:BR144</strain>
    </source>
</reference>
<keyword evidence="2" id="KW-1185">Reference proteome</keyword>
<dbReference type="VEuPathDB" id="FungiDB:PYU1_G004881"/>
<name>K3WIV0_GLOUD</name>
<dbReference type="HOGENOM" id="CLU_1100335_0_0_1"/>
<protein>
    <submittedName>
        <fullName evidence="1">Uncharacterized protein</fullName>
    </submittedName>
</protein>
<dbReference type="OMA" id="QERVAMP"/>
<dbReference type="eggNOG" id="ENOG502SVH4">
    <property type="taxonomic scope" value="Eukaryota"/>
</dbReference>
<reference evidence="2" key="2">
    <citation type="submission" date="2010-04" db="EMBL/GenBank/DDBJ databases">
        <authorList>
            <person name="Buell R."/>
            <person name="Hamilton J."/>
            <person name="Hostetler J."/>
        </authorList>
    </citation>
    <scope>NUCLEOTIDE SEQUENCE [LARGE SCALE GENOMIC DNA]</scope>
    <source>
        <strain evidence="2">DAOM:BR144</strain>
    </source>
</reference>
<accession>K3WIV0</accession>
<dbReference type="AlphaFoldDB" id="K3WIV0"/>